<feature type="transmembrane region" description="Helical" evidence="10">
    <location>
        <begin position="199"/>
        <end position="221"/>
    </location>
</feature>
<comment type="domain">
    <text evidence="10">The DHHC domain is required for palmitoyltransferase activity.</text>
</comment>
<feature type="transmembrane region" description="Helical" evidence="10">
    <location>
        <begin position="161"/>
        <end position="187"/>
    </location>
</feature>
<dbReference type="GO" id="GO:0019706">
    <property type="term" value="F:protein-cysteine S-palmitoyltransferase activity"/>
    <property type="evidence" value="ECO:0007669"/>
    <property type="project" value="UniProtKB-EC"/>
</dbReference>
<comment type="subcellular location">
    <subcellularLocation>
        <location evidence="1">Membrane</location>
        <topology evidence="1">Multi-pass membrane protein</topology>
    </subcellularLocation>
</comment>
<keyword evidence="4 10" id="KW-1133">Transmembrane helix</keyword>
<dbReference type="FunCoup" id="A0A165N9Q1">
    <property type="interactions" value="282"/>
</dbReference>
<dbReference type="AlphaFoldDB" id="A0A165N9Q1"/>
<evidence type="ECO:0000256" key="2">
    <source>
        <dbReference type="ARBA" id="ARBA00022679"/>
    </source>
</evidence>
<evidence type="ECO:0000256" key="8">
    <source>
        <dbReference type="ARBA" id="ARBA00023315"/>
    </source>
</evidence>
<dbReference type="PROSITE" id="PS50216">
    <property type="entry name" value="DHHC"/>
    <property type="match status" value="1"/>
</dbReference>
<dbReference type="OrthoDB" id="9909019at2759"/>
<dbReference type="PANTHER" id="PTHR12246">
    <property type="entry name" value="PALMITOYLTRANSFERASE ZDHHC16"/>
    <property type="match status" value="1"/>
</dbReference>
<dbReference type="Proteomes" id="UP000077266">
    <property type="component" value="Unassembled WGS sequence"/>
</dbReference>
<accession>A0A165N9Q1</accession>
<keyword evidence="7" id="KW-0449">Lipoprotein</keyword>
<evidence type="ECO:0000256" key="3">
    <source>
        <dbReference type="ARBA" id="ARBA00022692"/>
    </source>
</evidence>
<comment type="similarity">
    <text evidence="10">Belongs to the DHHC palmitoyltransferase family.</text>
</comment>
<gene>
    <name evidence="12" type="ORF">EXIGLDRAFT_667476</name>
</gene>
<evidence type="ECO:0000256" key="9">
    <source>
        <dbReference type="ARBA" id="ARBA00048048"/>
    </source>
</evidence>
<dbReference type="InParanoid" id="A0A165N9Q1"/>
<dbReference type="EC" id="2.3.1.225" evidence="10"/>
<protein>
    <recommendedName>
        <fullName evidence="10">Palmitoyltransferase</fullName>
        <ecNumber evidence="10">2.3.1.225</ecNumber>
    </recommendedName>
</protein>
<keyword evidence="3 10" id="KW-0812">Transmembrane</keyword>
<evidence type="ECO:0000256" key="4">
    <source>
        <dbReference type="ARBA" id="ARBA00022989"/>
    </source>
</evidence>
<keyword evidence="6" id="KW-0564">Palmitate</keyword>
<evidence type="ECO:0000313" key="13">
    <source>
        <dbReference type="Proteomes" id="UP000077266"/>
    </source>
</evidence>
<evidence type="ECO:0000256" key="6">
    <source>
        <dbReference type="ARBA" id="ARBA00023139"/>
    </source>
</evidence>
<dbReference type="Pfam" id="PF01529">
    <property type="entry name" value="DHHC"/>
    <property type="match status" value="1"/>
</dbReference>
<dbReference type="InterPro" id="IPR001594">
    <property type="entry name" value="Palmitoyltrfase_DHHC"/>
</dbReference>
<organism evidence="12 13">
    <name type="scientific">Exidia glandulosa HHB12029</name>
    <dbReference type="NCBI Taxonomy" id="1314781"/>
    <lineage>
        <taxon>Eukaryota</taxon>
        <taxon>Fungi</taxon>
        <taxon>Dikarya</taxon>
        <taxon>Basidiomycota</taxon>
        <taxon>Agaricomycotina</taxon>
        <taxon>Agaricomycetes</taxon>
        <taxon>Auriculariales</taxon>
        <taxon>Exidiaceae</taxon>
        <taxon>Exidia</taxon>
    </lineage>
</organism>
<dbReference type="InterPro" id="IPR039859">
    <property type="entry name" value="PFA4/ZDH16/20/ERF2-like"/>
</dbReference>
<feature type="transmembrane region" description="Helical" evidence="10">
    <location>
        <begin position="17"/>
        <end position="38"/>
    </location>
</feature>
<sequence length="388" mass="43676">MSNDDGASQGGRRWYHFIPLCFAVLIILSPHPSLIVLLTSFQLQTLNSPLLFVTHILVIYSLTFMAYSSLIVCVVRDPGPVGPPPAADEDSEETTLTDALRSIKAADDDYDKPGRWCRRCWAPKPERAHHCSICDRCVLKMDHHCPWMGGRCIGHRTYPSFVHFIFTTTMLSVYVAGVAISALYYIIKHPYELGETVPLHVLLLVVLGGAFTLMMGSFAGYHAYLISTNQTTIEHLSPFLLLRFLPEPLPPPSRTANNQTLTAEQQDSPYYFPSPVEPRPPWVPQEHELSYKQRRMVQRAHEKLRMYDLGFKRNWAAIFGVPELSGKRNHARWKLWAARILWGGGAALGDGRTFPANPRADSQLAELAMKLYGEDDQRPRDSSASSDA</sequence>
<keyword evidence="8 10" id="KW-0012">Acyltransferase</keyword>
<keyword evidence="2 10" id="KW-0808">Transferase</keyword>
<feature type="transmembrane region" description="Helical" evidence="10">
    <location>
        <begin position="50"/>
        <end position="75"/>
    </location>
</feature>
<keyword evidence="5 10" id="KW-0472">Membrane</keyword>
<evidence type="ECO:0000256" key="7">
    <source>
        <dbReference type="ARBA" id="ARBA00023288"/>
    </source>
</evidence>
<evidence type="ECO:0000256" key="1">
    <source>
        <dbReference type="ARBA" id="ARBA00004141"/>
    </source>
</evidence>
<feature type="domain" description="Palmitoyltransferase DHHC" evidence="11">
    <location>
        <begin position="113"/>
        <end position="236"/>
    </location>
</feature>
<evidence type="ECO:0000313" key="12">
    <source>
        <dbReference type="EMBL" id="KZW00426.1"/>
    </source>
</evidence>
<evidence type="ECO:0000256" key="5">
    <source>
        <dbReference type="ARBA" id="ARBA00023136"/>
    </source>
</evidence>
<dbReference type="EMBL" id="KV425901">
    <property type="protein sequence ID" value="KZW00426.1"/>
    <property type="molecule type" value="Genomic_DNA"/>
</dbReference>
<dbReference type="GO" id="GO:0016020">
    <property type="term" value="C:membrane"/>
    <property type="evidence" value="ECO:0007669"/>
    <property type="project" value="UniProtKB-SubCell"/>
</dbReference>
<name>A0A165N9Q1_EXIGL</name>
<reference evidence="12 13" key="1">
    <citation type="journal article" date="2016" name="Mol. Biol. Evol.">
        <title>Comparative Genomics of Early-Diverging Mushroom-Forming Fungi Provides Insights into the Origins of Lignocellulose Decay Capabilities.</title>
        <authorList>
            <person name="Nagy L.G."/>
            <person name="Riley R."/>
            <person name="Tritt A."/>
            <person name="Adam C."/>
            <person name="Daum C."/>
            <person name="Floudas D."/>
            <person name="Sun H."/>
            <person name="Yadav J.S."/>
            <person name="Pangilinan J."/>
            <person name="Larsson K.H."/>
            <person name="Matsuura K."/>
            <person name="Barry K."/>
            <person name="Labutti K."/>
            <person name="Kuo R."/>
            <person name="Ohm R.A."/>
            <person name="Bhattacharya S.S."/>
            <person name="Shirouzu T."/>
            <person name="Yoshinaga Y."/>
            <person name="Martin F.M."/>
            <person name="Grigoriev I.V."/>
            <person name="Hibbett D.S."/>
        </authorList>
    </citation>
    <scope>NUCLEOTIDE SEQUENCE [LARGE SCALE GENOMIC DNA]</scope>
    <source>
        <strain evidence="12 13">HHB12029</strain>
    </source>
</reference>
<keyword evidence="13" id="KW-1185">Reference proteome</keyword>
<proteinExistence type="inferred from homology"/>
<evidence type="ECO:0000256" key="10">
    <source>
        <dbReference type="RuleBase" id="RU079119"/>
    </source>
</evidence>
<dbReference type="STRING" id="1314781.A0A165N9Q1"/>
<evidence type="ECO:0000259" key="11">
    <source>
        <dbReference type="Pfam" id="PF01529"/>
    </source>
</evidence>
<comment type="catalytic activity">
    <reaction evidence="9 10">
        <text>L-cysteinyl-[protein] + hexadecanoyl-CoA = S-hexadecanoyl-L-cysteinyl-[protein] + CoA</text>
        <dbReference type="Rhea" id="RHEA:36683"/>
        <dbReference type="Rhea" id="RHEA-COMP:10131"/>
        <dbReference type="Rhea" id="RHEA-COMP:11032"/>
        <dbReference type="ChEBI" id="CHEBI:29950"/>
        <dbReference type="ChEBI" id="CHEBI:57287"/>
        <dbReference type="ChEBI" id="CHEBI:57379"/>
        <dbReference type="ChEBI" id="CHEBI:74151"/>
        <dbReference type="EC" id="2.3.1.225"/>
    </reaction>
</comment>